<keyword evidence="1" id="KW-1133">Transmembrane helix</keyword>
<feature type="transmembrane region" description="Helical" evidence="1">
    <location>
        <begin position="6"/>
        <end position="27"/>
    </location>
</feature>
<keyword evidence="1" id="KW-0812">Transmembrane</keyword>
<feature type="domain" description="PASTA" evidence="2">
    <location>
        <begin position="33"/>
        <end position="99"/>
    </location>
</feature>
<dbReference type="InterPro" id="IPR005543">
    <property type="entry name" value="PASTA_dom"/>
</dbReference>
<dbReference type="KEGG" id="fho:H9Q81_03870"/>
<dbReference type="AlphaFoldDB" id="A0A7G9GYU4"/>
<reference evidence="3 4" key="1">
    <citation type="submission" date="2020-08" db="EMBL/GenBank/DDBJ databases">
        <authorList>
            <person name="Liu C."/>
            <person name="Sun Q."/>
        </authorList>
    </citation>
    <scope>NUCLEOTIDE SEQUENCE [LARGE SCALE GENOMIC DNA]</scope>
    <source>
        <strain evidence="3 4">NSJ-57</strain>
    </source>
</reference>
<dbReference type="CDD" id="cd06577">
    <property type="entry name" value="PASTA_pknB"/>
    <property type="match status" value="3"/>
</dbReference>
<evidence type="ECO:0000313" key="4">
    <source>
        <dbReference type="Proteomes" id="UP000515913"/>
    </source>
</evidence>
<protein>
    <submittedName>
        <fullName evidence="3">PASTA domain-containing protein</fullName>
    </submittedName>
</protein>
<gene>
    <name evidence="3" type="ORF">H9Q81_03870</name>
</gene>
<dbReference type="EMBL" id="CP060637">
    <property type="protein sequence ID" value="QNM15976.1"/>
    <property type="molecule type" value="Genomic_DNA"/>
</dbReference>
<accession>A0A7G9GYU4</accession>
<dbReference type="RefSeq" id="WP_187423175.1">
    <property type="nucleotide sequence ID" value="NZ_CP060637.1"/>
</dbReference>
<dbReference type="PROSITE" id="PS51178">
    <property type="entry name" value="PASTA"/>
    <property type="match status" value="3"/>
</dbReference>
<dbReference type="Pfam" id="PF03793">
    <property type="entry name" value="PASTA"/>
    <property type="match status" value="3"/>
</dbReference>
<name>A0A7G9GYU4_9FUSO</name>
<evidence type="ECO:0000256" key="1">
    <source>
        <dbReference type="SAM" id="Phobius"/>
    </source>
</evidence>
<dbReference type="SUPFAM" id="SSF54184">
    <property type="entry name" value="Penicillin-binding protein 2x (pbp-2x), c-terminal domain"/>
    <property type="match status" value="1"/>
</dbReference>
<feature type="domain" description="PASTA" evidence="2">
    <location>
        <begin position="169"/>
        <end position="236"/>
    </location>
</feature>
<dbReference type="SMART" id="SM00740">
    <property type="entry name" value="PASTA"/>
    <property type="match status" value="3"/>
</dbReference>
<proteinExistence type="predicted"/>
<dbReference type="Proteomes" id="UP000515913">
    <property type="component" value="Chromosome"/>
</dbReference>
<dbReference type="Gene3D" id="3.30.10.20">
    <property type="match status" value="3"/>
</dbReference>
<feature type="domain" description="PASTA" evidence="2">
    <location>
        <begin position="100"/>
        <end position="166"/>
    </location>
</feature>
<evidence type="ECO:0000313" key="3">
    <source>
        <dbReference type="EMBL" id="QNM15976.1"/>
    </source>
</evidence>
<keyword evidence="4" id="KW-1185">Reference proteome</keyword>
<evidence type="ECO:0000259" key="2">
    <source>
        <dbReference type="PROSITE" id="PS51178"/>
    </source>
</evidence>
<sequence length="236" mass="26022">MKKGKIFIYFGIVIGIAIFLFLALKIFEIEYFNEKYYKVPDLKSYTYDEAEKIVDKTDLNIKKIGKEFSSYPIGQIFLQDPEPGTIVKRGRNIRVWISQGTELVDMPNLTGMNFLDAKILAEEKGMKIDKVITVKGTGKYNEVMATDPATNTLMSKGESISFLVNGLENVVTVKVPDVIGLSLEEGQENLLKNSLIVGNVEYSEVPGIAPGIIIKTSENAGKKVAAGSTINVTVSQ</sequence>
<organism evidence="3 4">
    <name type="scientific">Fusobacterium hominis</name>
    <dbReference type="NCBI Taxonomy" id="2764326"/>
    <lineage>
        <taxon>Bacteria</taxon>
        <taxon>Fusobacteriati</taxon>
        <taxon>Fusobacteriota</taxon>
        <taxon>Fusobacteriia</taxon>
        <taxon>Fusobacteriales</taxon>
        <taxon>Fusobacteriaceae</taxon>
        <taxon>Fusobacterium</taxon>
    </lineage>
</organism>
<keyword evidence="1" id="KW-0472">Membrane</keyword>